<evidence type="ECO:0000256" key="12">
    <source>
        <dbReference type="ARBA" id="ARBA00023303"/>
    </source>
</evidence>
<evidence type="ECO:0000256" key="2">
    <source>
        <dbReference type="ARBA" id="ARBA00008685"/>
    </source>
</evidence>
<keyword evidence="9 17" id="KW-0675">Receptor</keyword>
<evidence type="ECO:0000256" key="1">
    <source>
        <dbReference type="ARBA" id="ARBA00004651"/>
    </source>
</evidence>
<evidence type="ECO:0000313" key="17">
    <source>
        <dbReference type="EMBL" id="AID61277.1"/>
    </source>
</evidence>
<evidence type="ECO:0000256" key="10">
    <source>
        <dbReference type="ARBA" id="ARBA00023180"/>
    </source>
</evidence>
<keyword evidence="10" id="KW-0325">Glycoprotein</keyword>
<evidence type="ECO:0000256" key="3">
    <source>
        <dbReference type="ARBA" id="ARBA00022448"/>
    </source>
</evidence>
<feature type="transmembrane region" description="Helical" evidence="14">
    <location>
        <begin position="985"/>
        <end position="1010"/>
    </location>
</feature>
<proteinExistence type="evidence at transcript level"/>
<feature type="transmembrane region" description="Helical" evidence="14">
    <location>
        <begin position="862"/>
        <end position="880"/>
    </location>
</feature>
<feature type="compositionally biased region" description="Polar residues" evidence="13">
    <location>
        <begin position="657"/>
        <end position="667"/>
    </location>
</feature>
<evidence type="ECO:0000259" key="16">
    <source>
        <dbReference type="Pfam" id="PF10613"/>
    </source>
</evidence>
<dbReference type="Pfam" id="PF00060">
    <property type="entry name" value="Lig_chan"/>
    <property type="match status" value="1"/>
</dbReference>
<name>A0A068F7N9_CALSG</name>
<feature type="domain" description="Ionotropic glutamate receptor C-terminal" evidence="15">
    <location>
        <begin position="861"/>
        <end position="1233"/>
    </location>
</feature>
<keyword evidence="5 14" id="KW-0812">Transmembrane</keyword>
<dbReference type="InterPro" id="IPR019594">
    <property type="entry name" value="Glu/Gly-bd"/>
</dbReference>
<evidence type="ECO:0000256" key="6">
    <source>
        <dbReference type="ARBA" id="ARBA00022989"/>
    </source>
</evidence>
<keyword evidence="3" id="KW-0813">Transport</keyword>
<keyword evidence="6 14" id="KW-1133">Transmembrane helix</keyword>
<dbReference type="EMBL" id="KJ702123">
    <property type="protein sequence ID" value="AID61277.1"/>
    <property type="molecule type" value="mRNA"/>
</dbReference>
<evidence type="ECO:0000259" key="15">
    <source>
        <dbReference type="Pfam" id="PF00060"/>
    </source>
</evidence>
<dbReference type="InterPro" id="IPR001320">
    <property type="entry name" value="Iontro_rcpt_C"/>
</dbReference>
<feature type="compositionally biased region" description="Low complexity" evidence="13">
    <location>
        <begin position="234"/>
        <end position="247"/>
    </location>
</feature>
<evidence type="ECO:0000256" key="9">
    <source>
        <dbReference type="ARBA" id="ARBA00023170"/>
    </source>
</evidence>
<feature type="compositionally biased region" description="Low complexity" evidence="13">
    <location>
        <begin position="558"/>
        <end position="591"/>
    </location>
</feature>
<keyword evidence="4" id="KW-1003">Cell membrane</keyword>
<protein>
    <submittedName>
        <fullName evidence="17">Ionotropic receptor</fullName>
    </submittedName>
</protein>
<evidence type="ECO:0000256" key="7">
    <source>
        <dbReference type="ARBA" id="ARBA00023065"/>
    </source>
</evidence>
<dbReference type="Pfam" id="PF10613">
    <property type="entry name" value="Lig_chan-Glu_bd"/>
    <property type="match status" value="1"/>
</dbReference>
<feature type="compositionally biased region" description="Polar residues" evidence="13">
    <location>
        <begin position="248"/>
        <end position="266"/>
    </location>
</feature>
<evidence type="ECO:0000256" key="11">
    <source>
        <dbReference type="ARBA" id="ARBA00023286"/>
    </source>
</evidence>
<evidence type="ECO:0000256" key="13">
    <source>
        <dbReference type="SAM" id="MobiDB-lite"/>
    </source>
</evidence>
<dbReference type="GO" id="GO:0050907">
    <property type="term" value="P:detection of chemical stimulus involved in sensory perception"/>
    <property type="evidence" value="ECO:0007669"/>
    <property type="project" value="UniProtKB-ARBA"/>
</dbReference>
<keyword evidence="12" id="KW-0407">Ion channel</keyword>
<feature type="domain" description="Ionotropic glutamate receptor L-glutamate and glycine-binding" evidence="16">
    <location>
        <begin position="760"/>
        <end position="830"/>
    </location>
</feature>
<keyword evidence="8 14" id="KW-0472">Membrane</keyword>
<dbReference type="Gene3D" id="3.40.190.10">
    <property type="entry name" value="Periplasmic binding protein-like II"/>
    <property type="match status" value="1"/>
</dbReference>
<feature type="region of interest" description="Disordered" evidence="13">
    <location>
        <begin position="647"/>
        <end position="667"/>
    </location>
</feature>
<dbReference type="GO" id="GO:0015276">
    <property type="term" value="F:ligand-gated monoatomic ion channel activity"/>
    <property type="evidence" value="ECO:0007669"/>
    <property type="project" value="InterPro"/>
</dbReference>
<evidence type="ECO:0000256" key="14">
    <source>
        <dbReference type="SAM" id="Phobius"/>
    </source>
</evidence>
<dbReference type="GO" id="GO:0005886">
    <property type="term" value="C:plasma membrane"/>
    <property type="evidence" value="ECO:0007669"/>
    <property type="project" value="UniProtKB-SubCell"/>
</dbReference>
<dbReference type="InterPro" id="IPR052192">
    <property type="entry name" value="Insect_Ionotropic_Sensory_Rcpt"/>
</dbReference>
<feature type="transmembrane region" description="Helical" evidence="14">
    <location>
        <begin position="1226"/>
        <end position="1248"/>
    </location>
</feature>
<gene>
    <name evidence="17" type="primary">IR64a</name>
</gene>
<feature type="compositionally biased region" description="Low complexity" evidence="13">
    <location>
        <begin position="107"/>
        <end position="117"/>
    </location>
</feature>
<evidence type="ECO:0000256" key="5">
    <source>
        <dbReference type="ARBA" id="ARBA00022692"/>
    </source>
</evidence>
<comment type="subcellular location">
    <subcellularLocation>
        <location evidence="1">Cell membrane</location>
        <topology evidence="1">Multi-pass membrane protein</topology>
    </subcellularLocation>
</comment>
<feature type="transmembrane region" description="Helical" evidence="14">
    <location>
        <begin position="954"/>
        <end position="973"/>
    </location>
</feature>
<evidence type="ECO:0000256" key="4">
    <source>
        <dbReference type="ARBA" id="ARBA00022475"/>
    </source>
</evidence>
<feature type="region of interest" description="Disordered" evidence="13">
    <location>
        <begin position="99"/>
        <end position="124"/>
    </location>
</feature>
<evidence type="ECO:0000256" key="8">
    <source>
        <dbReference type="ARBA" id="ARBA00023136"/>
    </source>
</evidence>
<comment type="similarity">
    <text evidence="2">Belongs to the glutamate-gated ion channel (TC 1.A.10.1) family.</text>
</comment>
<dbReference type="FunFam" id="3.40.190.10:FF:000188">
    <property type="entry name" value="Ionotropic receptor 64a"/>
    <property type="match status" value="1"/>
</dbReference>
<dbReference type="PANTHER" id="PTHR42643:SF24">
    <property type="entry name" value="IONOTROPIC RECEPTOR 60A"/>
    <property type="match status" value="1"/>
</dbReference>
<organism evidence="17">
    <name type="scientific">Calliphora stygia</name>
    <name type="common">Common brown blowfly</name>
    <dbReference type="NCBI Taxonomy" id="145453"/>
    <lineage>
        <taxon>Eukaryota</taxon>
        <taxon>Metazoa</taxon>
        <taxon>Ecdysozoa</taxon>
        <taxon>Arthropoda</taxon>
        <taxon>Hexapoda</taxon>
        <taxon>Insecta</taxon>
        <taxon>Pterygota</taxon>
        <taxon>Neoptera</taxon>
        <taxon>Endopterygota</taxon>
        <taxon>Diptera</taxon>
        <taxon>Brachycera</taxon>
        <taxon>Muscomorpha</taxon>
        <taxon>Oestroidea</taxon>
        <taxon>Calliphoridae</taxon>
        <taxon>Calliphorinae</taxon>
        <taxon>Calliphora</taxon>
    </lineage>
</organism>
<feature type="non-terminal residue" evidence="17">
    <location>
        <position position="1"/>
    </location>
</feature>
<keyword evidence="7" id="KW-0406">Ion transport</keyword>
<accession>A0A068F7N9</accession>
<sequence>VVKVITHTYTTSEKFMMPQTKYKYFNKKIKMMLLLLILMWSLMGQHVYGKSSTYAIGIVNAADAAASTSADVAADDTVYDANGIRDTIQENIAKITTTNDAKKAKATETATTNTTGTENKDKNNNTTTIYEHINENDNNSNKLPQNVAKRDQQQANMMYMNMKMPTAAALLPSSSISTTSAVATTIPPTESLLMPKDQLNKTESEIPKSNEQDNKNKNKPEESIVAKMSTLKVNDTSNNETGGNSSSKVFNNNMNVETTESNPNETNVDKIDDGDGDGAEENDKNDDADPEINNENSANFNTFESAAHAQQMFITEFALKFKQIPRVTFFTCKEPAETNEQPDTKTANSKNYNRHTNMNLEMVEFVRRMFTPAADSEEASSNSPSLMMKVVLIDHLLNKNRASTSNTITRVGFGRPGPFGAAAASGPATRNTFTNANWLEQILKPEPLRQIVVLDLACGGASRRLLEMASNKAFFNSMYHWLLLEDYVFNRQTEIDDANDIESKTNSYSGKGSKEEIVNDSNATLMLQVKKLSTYPSDVVGASASGSGVQNKVTPTTLASYSSSSSSSASTSTSTSKTAAAAAGNRQQQQQRIVDEKSTTSSNASRAGITDEDDIEIIEKFLEKLNININTELILAKRRMRASTPPFYPSDIMMPPSSLTNSTSTESDDYNTLQKMDYYLLYDVWNPGLQYGGELNMSEIGYFTRNGGFEVADWYKTTSTTLRRINMDLAKVRCLVVITHKNRSDTLEEYLTTHYDTHLDSMNRFNFALLTHVRDLFNFSFILSKTATWGYLKNGKFDGMIGALVRKQADIGGSPIFFRIERAKVIDYTSRTWVARPCFIFRHPRSTKKDRIVFLQPFTNDVWVFLAMCGFVTIVLLWVLTSLERKFDPEDFEANNGGSDVKALQRLMTADSGPKAVVNEVAAVKGGGFQRWFVRWGGLFCGQNMGDDKSRRRVGLFFESLLFYIGSICQQGLSFSTFFFSGRCIVITSLMFSFSIYQFYSASIVGTLLMEKPKTIRTLRDLIHSNLEIGVEDIVYNRDYFLRTKDPDAQELYAKKVTSVPTTGDTGFVDAPPDNIALPTQMTELTDAQKAKAYRDILHSHETGAHAKTNEASNWYDPDFGVAKIKKGRFAFHVDVATAYKIIADTFSEKEICDLTEIQLFPPQKMVSIVQKGSPLRKVITYGLRRVTEVGLTDYQRKVWHSPKPRCVKQLHTDDLRVDMQTFTSALLVLIFGYAVSLLILSLEIVHFKLWKRYTTT</sequence>
<dbReference type="PANTHER" id="PTHR42643">
    <property type="entry name" value="IONOTROPIC RECEPTOR 20A-RELATED"/>
    <property type="match status" value="1"/>
</dbReference>
<dbReference type="AlphaFoldDB" id="A0A068F7N9"/>
<feature type="region of interest" description="Disordered" evidence="13">
    <location>
        <begin position="228"/>
        <end position="297"/>
    </location>
</feature>
<reference evidence="17" key="1">
    <citation type="journal article" date="2015" name="BMC Genomics">
        <title>Chemosensory genes identified in the antennal transcriptome of the blowfly Calliphora stygia.</title>
        <authorList>
            <person name="Leitch O.J."/>
            <person name="Papanicolaou A."/>
            <person name="Lennard C."/>
            <person name="Kirkbride K.P."/>
            <person name="Anderson A."/>
        </authorList>
    </citation>
    <scope>NUCLEOTIDE SEQUENCE</scope>
</reference>
<keyword evidence="11" id="KW-1071">Ligand-gated ion channel</keyword>
<dbReference type="SUPFAM" id="SSF53850">
    <property type="entry name" value="Periplasmic binding protein-like II"/>
    <property type="match status" value="1"/>
</dbReference>
<dbReference type="Gene3D" id="1.10.287.70">
    <property type="match status" value="1"/>
</dbReference>
<feature type="region of interest" description="Disordered" evidence="13">
    <location>
        <begin position="558"/>
        <end position="607"/>
    </location>
</feature>